<dbReference type="PRINTS" id="PR02107">
    <property type="entry name" value="INOS145TPRIP"/>
</dbReference>
<evidence type="ECO:0000313" key="2">
    <source>
        <dbReference type="Proteomes" id="UP000565785"/>
    </source>
</evidence>
<dbReference type="InterPro" id="IPR024810">
    <property type="entry name" value="MAB21L/cGLR"/>
</dbReference>
<dbReference type="SMART" id="SM01265">
    <property type="entry name" value="Mab-21"/>
    <property type="match status" value="1"/>
</dbReference>
<organism evidence="1 2">
    <name type="scientific">Rhinopomastus cyanomelas</name>
    <name type="common">Common scimitarbill</name>
    <dbReference type="NCBI Taxonomy" id="113115"/>
    <lineage>
        <taxon>Eukaryota</taxon>
        <taxon>Metazoa</taxon>
        <taxon>Chordata</taxon>
        <taxon>Craniata</taxon>
        <taxon>Vertebrata</taxon>
        <taxon>Euteleostomi</taxon>
        <taxon>Archelosauria</taxon>
        <taxon>Archosauria</taxon>
        <taxon>Dinosauria</taxon>
        <taxon>Saurischia</taxon>
        <taxon>Theropoda</taxon>
        <taxon>Coelurosauria</taxon>
        <taxon>Aves</taxon>
        <taxon>Neognathae</taxon>
        <taxon>Neoaves</taxon>
        <taxon>Telluraves</taxon>
        <taxon>Coraciimorphae</taxon>
        <taxon>Bucerotiformes</taxon>
        <taxon>Rhinopomastidae</taxon>
        <taxon>Rhinopomastus</taxon>
    </lineage>
</organism>
<feature type="non-terminal residue" evidence="1">
    <location>
        <position position="357"/>
    </location>
</feature>
<keyword evidence="2" id="KW-1185">Reference proteome</keyword>
<dbReference type="EMBL" id="VXBP01000349">
    <property type="protein sequence ID" value="NXN91247.1"/>
    <property type="molecule type" value="Genomic_DNA"/>
</dbReference>
<dbReference type="GO" id="GO:0016020">
    <property type="term" value="C:membrane"/>
    <property type="evidence" value="ECO:0007669"/>
    <property type="project" value="TreeGrafter"/>
</dbReference>
<dbReference type="PANTHER" id="PTHR10656:SF40">
    <property type="entry name" value="INOSITOL 1,4,5-TRISPHOSPHATE RECEPTOR-INTERACTING PROTEIN-LIKE 1"/>
    <property type="match status" value="1"/>
</dbReference>
<accession>A0A7L1MXQ5</accession>
<proteinExistence type="predicted"/>
<reference evidence="1 2" key="1">
    <citation type="submission" date="2019-09" db="EMBL/GenBank/DDBJ databases">
        <title>Bird 10,000 Genomes (B10K) Project - Family phase.</title>
        <authorList>
            <person name="Zhang G."/>
        </authorList>
    </citation>
    <scope>NUCLEOTIDE SEQUENCE [LARGE SCALE GENOMIC DNA]</scope>
    <source>
        <strain evidence="1">B10K-DU-002-35</strain>
        <tissue evidence="1">Muscle</tissue>
    </source>
</reference>
<dbReference type="OrthoDB" id="9034619at2759"/>
<gene>
    <name evidence="1" type="primary">Itpripl1_0</name>
    <name evidence="1" type="ORF">RHICYA_R09886</name>
</gene>
<dbReference type="InterPro" id="IPR026250">
    <property type="entry name" value="ITPRIP-like"/>
</dbReference>
<dbReference type="PANTHER" id="PTHR10656">
    <property type="entry name" value="CELL FATE DETERMINING PROTEIN MAB21-RELATED"/>
    <property type="match status" value="1"/>
</dbReference>
<sequence>IFATRIQCHMEKLAHGRWVVERLMDHLLCVYQDKNSSVPMLQPAIGIGSAFEGWCPSEDEVVFRMLVPLKPPHGHDFHLELGTNGKIPATDSRICVNLKCTCNEEQLKKDTVCFIHNCETEQTTNQAPSFLSTFCTDSYLDVQKIVHWFNNNLMKAWKSLCLYDVHLCQYNISMLPTQQSCMVKLTSTCGRHFLIEIVFGVQQGDSDIFLSSQADAMDRPSTVWPQSCTVAEAKFFKIVVKKFQQGSLHLRCLHVFCRLLKGTTIPAYTVKTIVMHFLAMADVSHWHRRNTRHLLESIIKCLRFCLLKKRIDHFFIGNDSVPKEIILPTEFQRTKPVNLLEHLKNDQAAHTMTLQEL</sequence>
<comment type="caution">
    <text evidence="1">The sequence shown here is derived from an EMBL/GenBank/DDBJ whole genome shotgun (WGS) entry which is preliminary data.</text>
</comment>
<feature type="non-terminal residue" evidence="1">
    <location>
        <position position="1"/>
    </location>
</feature>
<dbReference type="Proteomes" id="UP000565785">
    <property type="component" value="Unassembled WGS sequence"/>
</dbReference>
<protein>
    <submittedName>
        <fullName evidence="1">IPIL1 protein</fullName>
    </submittedName>
</protein>
<dbReference type="Gene3D" id="3.30.460.90">
    <property type="match status" value="1"/>
</dbReference>
<evidence type="ECO:0000313" key="1">
    <source>
        <dbReference type="EMBL" id="NXN91247.1"/>
    </source>
</evidence>
<dbReference type="Gene3D" id="1.10.1410.40">
    <property type="match status" value="1"/>
</dbReference>
<dbReference type="AlphaFoldDB" id="A0A7L1MXQ5"/>
<name>A0A7L1MXQ5_RHICY</name>